<dbReference type="SUPFAM" id="SSF56784">
    <property type="entry name" value="HAD-like"/>
    <property type="match status" value="1"/>
</dbReference>
<dbReference type="AlphaFoldDB" id="A0A6J4Q658"/>
<dbReference type="PANTHER" id="PTHR43481:SF4">
    <property type="entry name" value="GLYCEROL-1-PHOSPHATE PHOSPHOHYDROLASE 1-RELATED"/>
    <property type="match status" value="1"/>
</dbReference>
<dbReference type="Pfam" id="PF00702">
    <property type="entry name" value="Hydrolase"/>
    <property type="match status" value="1"/>
</dbReference>
<dbReference type="InterPro" id="IPR023198">
    <property type="entry name" value="PGP-like_dom2"/>
</dbReference>
<evidence type="ECO:0000313" key="2">
    <source>
        <dbReference type="EMBL" id="CAA9431662.1"/>
    </source>
</evidence>
<feature type="region of interest" description="Disordered" evidence="1">
    <location>
        <begin position="238"/>
        <end position="262"/>
    </location>
</feature>
<sequence>MIRAFVFDLDGTLVETEELKAISYARAAVELRPDLSEGEVVAAFGDLVGLSRREVAVGLMRRFGLEDAASARMAPLGVDTPWEAYVGVRLGIYEVMLDDPKLIEEHRYPHNISLLRNARREGYPTALATQSHREQALRVLGILELGEEFDVVVTRDDVEHGKPDPEMHLLAARELGVEPDECLAIEDSPAGVMAALAAGTAVVAVTTALTREAFRETDALDRRWVVDDPKDLPRVVRQRIEAQEREQRGDGGPPSEDEGRKR</sequence>
<dbReference type="SFLD" id="SFLDS00003">
    <property type="entry name" value="Haloacid_Dehalogenase"/>
    <property type="match status" value="1"/>
</dbReference>
<dbReference type="SFLD" id="SFLDG01129">
    <property type="entry name" value="C1.5:_HAD__Beta-PGM__Phosphata"/>
    <property type="match status" value="1"/>
</dbReference>
<dbReference type="EMBL" id="CADCUT010000200">
    <property type="protein sequence ID" value="CAA9431662.1"/>
    <property type="molecule type" value="Genomic_DNA"/>
</dbReference>
<evidence type="ECO:0008006" key="3">
    <source>
        <dbReference type="Google" id="ProtNLM"/>
    </source>
</evidence>
<feature type="compositionally biased region" description="Basic and acidic residues" evidence="1">
    <location>
        <begin position="238"/>
        <end position="249"/>
    </location>
</feature>
<evidence type="ECO:0000256" key="1">
    <source>
        <dbReference type="SAM" id="MobiDB-lite"/>
    </source>
</evidence>
<dbReference type="PANTHER" id="PTHR43481">
    <property type="entry name" value="FRUCTOSE-1-PHOSPHATE PHOSPHATASE"/>
    <property type="match status" value="1"/>
</dbReference>
<accession>A0A6J4Q658</accession>
<dbReference type="InterPro" id="IPR023214">
    <property type="entry name" value="HAD_sf"/>
</dbReference>
<proteinExistence type="predicted"/>
<protein>
    <recommendedName>
        <fullName evidence="3">HAD family phosphatase</fullName>
    </recommendedName>
</protein>
<dbReference type="NCBIfam" id="TIGR01509">
    <property type="entry name" value="HAD-SF-IA-v3"/>
    <property type="match status" value="1"/>
</dbReference>
<gene>
    <name evidence="2" type="ORF">AVDCRST_MAG03-3290</name>
</gene>
<dbReference type="Gene3D" id="1.10.150.240">
    <property type="entry name" value="Putative phosphatase, domain 2"/>
    <property type="match status" value="1"/>
</dbReference>
<dbReference type="CDD" id="cd07505">
    <property type="entry name" value="HAD_BPGM-like"/>
    <property type="match status" value="1"/>
</dbReference>
<dbReference type="PRINTS" id="PR00413">
    <property type="entry name" value="HADHALOGNASE"/>
</dbReference>
<dbReference type="InterPro" id="IPR036412">
    <property type="entry name" value="HAD-like_sf"/>
</dbReference>
<dbReference type="GO" id="GO:0050308">
    <property type="term" value="F:sugar-phosphatase activity"/>
    <property type="evidence" value="ECO:0007669"/>
    <property type="project" value="TreeGrafter"/>
</dbReference>
<name>A0A6J4Q658_9ACTN</name>
<reference evidence="2" key="1">
    <citation type="submission" date="2020-02" db="EMBL/GenBank/DDBJ databases">
        <authorList>
            <person name="Meier V. D."/>
        </authorList>
    </citation>
    <scope>NUCLEOTIDE SEQUENCE</scope>
    <source>
        <strain evidence="2">AVDCRST_MAG03</strain>
    </source>
</reference>
<dbReference type="InterPro" id="IPR006439">
    <property type="entry name" value="HAD-SF_hydro_IA"/>
</dbReference>
<dbReference type="InterPro" id="IPR051806">
    <property type="entry name" value="HAD-like_SPP"/>
</dbReference>
<organism evidence="2">
    <name type="scientific">uncultured Rubrobacteraceae bacterium</name>
    <dbReference type="NCBI Taxonomy" id="349277"/>
    <lineage>
        <taxon>Bacteria</taxon>
        <taxon>Bacillati</taxon>
        <taxon>Actinomycetota</taxon>
        <taxon>Rubrobacteria</taxon>
        <taxon>Rubrobacterales</taxon>
        <taxon>Rubrobacteraceae</taxon>
        <taxon>environmental samples</taxon>
    </lineage>
</organism>
<dbReference type="Gene3D" id="3.40.50.1000">
    <property type="entry name" value="HAD superfamily/HAD-like"/>
    <property type="match status" value="1"/>
</dbReference>